<dbReference type="GO" id="GO:0005576">
    <property type="term" value="C:extracellular region"/>
    <property type="evidence" value="ECO:0007669"/>
    <property type="project" value="UniProtKB-SubCell"/>
</dbReference>
<dbReference type="AlphaFoldDB" id="A0A4Y7L287"/>
<proteinExistence type="inferred from homology"/>
<evidence type="ECO:0000256" key="5">
    <source>
        <dbReference type="ARBA" id="ARBA00023157"/>
    </source>
</evidence>
<comment type="function">
    <text evidence="6">Controls stomatal patterning.</text>
</comment>
<dbReference type="Proteomes" id="UP000316621">
    <property type="component" value="Chromosome 9"/>
</dbReference>
<evidence type="ECO:0000313" key="8">
    <source>
        <dbReference type="Proteomes" id="UP000316621"/>
    </source>
</evidence>
<dbReference type="OrthoDB" id="1874659at2759"/>
<evidence type="ECO:0000256" key="3">
    <source>
        <dbReference type="ARBA" id="ARBA00022525"/>
    </source>
</evidence>
<dbReference type="OMA" id="FRQSKMV"/>
<dbReference type="PANTHER" id="PTHR33109:SF60">
    <property type="entry name" value="EPIDERMAL PATTERNING FACTOR-LIKE PROTEIN 8"/>
    <property type="match status" value="1"/>
</dbReference>
<sequence>MAASPSGSHRLSAVSVAIFIFFFTTTLLPFSSAVPDGLADTSSGTVEKRELLTLGSRPPQCFNKCFDCSPCTPELVSSPSQLRNMKRSIRTNLMASSEQEYNPYLPQSWQCRCGNKLYQL</sequence>
<dbReference type="STRING" id="3469.A0A4Y7L287"/>
<evidence type="ECO:0000256" key="1">
    <source>
        <dbReference type="ARBA" id="ARBA00004613"/>
    </source>
</evidence>
<dbReference type="EMBL" id="CM010723">
    <property type="protein sequence ID" value="RZC79286.1"/>
    <property type="molecule type" value="Genomic_DNA"/>
</dbReference>
<gene>
    <name evidence="7" type="ORF">C5167_003507</name>
</gene>
<evidence type="ECO:0000256" key="2">
    <source>
        <dbReference type="ARBA" id="ARBA00008127"/>
    </source>
</evidence>
<dbReference type="Gramene" id="RZC79286">
    <property type="protein sequence ID" value="RZC79286"/>
    <property type="gene ID" value="C5167_003507"/>
</dbReference>
<comment type="subcellular location">
    <subcellularLocation>
        <location evidence="1 6">Secreted</location>
    </subcellularLocation>
</comment>
<keyword evidence="8" id="KW-1185">Reference proteome</keyword>
<feature type="chain" id="PRO_5027164975" description="Epidermal patterning factor-like protein" evidence="6">
    <location>
        <begin position="34"/>
        <end position="120"/>
    </location>
</feature>
<evidence type="ECO:0000313" key="7">
    <source>
        <dbReference type="EMBL" id="RZC79286.1"/>
    </source>
</evidence>
<keyword evidence="6" id="KW-0217">Developmental protein</keyword>
<dbReference type="GO" id="GO:0010052">
    <property type="term" value="P:guard cell differentiation"/>
    <property type="evidence" value="ECO:0007669"/>
    <property type="project" value="UniProtKB-UniRule"/>
</dbReference>
<feature type="signal peptide" evidence="6">
    <location>
        <begin position="1"/>
        <end position="33"/>
    </location>
</feature>
<comment type="similarity">
    <text evidence="2 6">Belongs to the plant cysteine rich small secretory peptide family. Epidermal patterning factor subfamily.</text>
</comment>
<reference evidence="7 8" key="1">
    <citation type="journal article" date="2018" name="Science">
        <title>The opium poppy genome and morphinan production.</title>
        <authorList>
            <person name="Guo L."/>
            <person name="Winzer T."/>
            <person name="Yang X."/>
            <person name="Li Y."/>
            <person name="Ning Z."/>
            <person name="He Z."/>
            <person name="Teodor R."/>
            <person name="Lu Y."/>
            <person name="Bowser T.A."/>
            <person name="Graham I.A."/>
            <person name="Ye K."/>
        </authorList>
    </citation>
    <scope>NUCLEOTIDE SEQUENCE [LARGE SCALE GENOMIC DNA]</scope>
    <source>
        <strain evidence="8">cv. HN1</strain>
        <tissue evidence="7">Leaves</tissue>
    </source>
</reference>
<evidence type="ECO:0000256" key="4">
    <source>
        <dbReference type="ARBA" id="ARBA00022729"/>
    </source>
</evidence>
<keyword evidence="3 6" id="KW-0964">Secreted</keyword>
<protein>
    <recommendedName>
        <fullName evidence="6">Epidermal patterning factor-like protein</fullName>
    </recommendedName>
</protein>
<keyword evidence="4 6" id="KW-0732">Signal</keyword>
<dbReference type="PANTHER" id="PTHR33109">
    <property type="entry name" value="EPIDERMAL PATTERNING FACTOR-LIKE PROTEIN 4"/>
    <property type="match status" value="1"/>
</dbReference>
<name>A0A4Y7L287_PAPSO</name>
<evidence type="ECO:0000256" key="6">
    <source>
        <dbReference type="RuleBase" id="RU367102"/>
    </source>
</evidence>
<dbReference type="Pfam" id="PF17181">
    <property type="entry name" value="EPF"/>
    <property type="match status" value="1"/>
</dbReference>
<accession>A0A4Y7L287</accession>
<keyword evidence="5" id="KW-1015">Disulfide bond</keyword>
<dbReference type="InterPro" id="IPR039455">
    <property type="entry name" value="EPFL"/>
</dbReference>
<organism evidence="7 8">
    <name type="scientific">Papaver somniferum</name>
    <name type="common">Opium poppy</name>
    <dbReference type="NCBI Taxonomy" id="3469"/>
    <lineage>
        <taxon>Eukaryota</taxon>
        <taxon>Viridiplantae</taxon>
        <taxon>Streptophyta</taxon>
        <taxon>Embryophyta</taxon>
        <taxon>Tracheophyta</taxon>
        <taxon>Spermatophyta</taxon>
        <taxon>Magnoliopsida</taxon>
        <taxon>Ranunculales</taxon>
        <taxon>Papaveraceae</taxon>
        <taxon>Papaveroideae</taxon>
        <taxon>Papaver</taxon>
    </lineage>
</organism>